<name>A0A364MRH5_STELY</name>
<evidence type="ECO:0000313" key="2">
    <source>
        <dbReference type="EMBL" id="RAR00110.1"/>
    </source>
</evidence>
<proteinExistence type="predicted"/>
<dbReference type="Pfam" id="PF13391">
    <property type="entry name" value="HNH_2"/>
    <property type="match status" value="1"/>
</dbReference>
<keyword evidence="3" id="KW-1185">Reference proteome</keyword>
<evidence type="ECO:0000313" key="3">
    <source>
        <dbReference type="Proteomes" id="UP000249619"/>
    </source>
</evidence>
<dbReference type="OrthoDB" id="2142759at2759"/>
<dbReference type="AlphaFoldDB" id="A0A364MRH5"/>
<evidence type="ECO:0000259" key="1">
    <source>
        <dbReference type="Pfam" id="PF13391"/>
    </source>
</evidence>
<reference evidence="3" key="1">
    <citation type="submission" date="2018-05" db="EMBL/GenBank/DDBJ databases">
        <title>Draft genome sequence of Stemphylium lycopersici strain CIDEFI 213.</title>
        <authorList>
            <person name="Medina R."/>
            <person name="Franco M.E.E."/>
            <person name="Lucentini C.G."/>
            <person name="Saparrat M.C.N."/>
            <person name="Balatti P.A."/>
        </authorList>
    </citation>
    <scope>NUCLEOTIDE SEQUENCE [LARGE SCALE GENOMIC DNA]</scope>
    <source>
        <strain evidence="3">CIDEFI 213</strain>
    </source>
</reference>
<comment type="caution">
    <text evidence="2">The sequence shown here is derived from an EMBL/GenBank/DDBJ whole genome shotgun (WGS) entry which is preliminary data.</text>
</comment>
<feature type="domain" description="HNH nuclease" evidence="1">
    <location>
        <begin position="4"/>
        <end position="32"/>
    </location>
</feature>
<sequence>MSSTPTLDDMANTLLLRADLHIVFDKLRIAFVPKPNGDGGDMRLVVYLLKYSPELERPYYNREPYPTASLEKRKLKRDTMLEHNEPWDSIASSHREYEFAVKAEIPSPDATPMKRAQRCPISPILRTPIQSSTDPLLLPLDSLSSSHAPTLPLAQARLNAECQCPDPYHT</sequence>
<dbReference type="Proteomes" id="UP000249619">
    <property type="component" value="Unassembled WGS sequence"/>
</dbReference>
<dbReference type="InterPro" id="IPR003615">
    <property type="entry name" value="HNH_nuc"/>
</dbReference>
<protein>
    <recommendedName>
        <fullName evidence="1">HNH nuclease domain-containing protein</fullName>
    </recommendedName>
</protein>
<accession>A0A364MRH5</accession>
<dbReference type="EMBL" id="QGDH01000425">
    <property type="protein sequence ID" value="RAR00110.1"/>
    <property type="molecule type" value="Genomic_DNA"/>
</dbReference>
<organism evidence="2 3">
    <name type="scientific">Stemphylium lycopersici</name>
    <name type="common">Tomato gray leaf spot disease fungus</name>
    <name type="synonym">Thyrospora lycopersici</name>
    <dbReference type="NCBI Taxonomy" id="183478"/>
    <lineage>
        <taxon>Eukaryota</taxon>
        <taxon>Fungi</taxon>
        <taxon>Dikarya</taxon>
        <taxon>Ascomycota</taxon>
        <taxon>Pezizomycotina</taxon>
        <taxon>Dothideomycetes</taxon>
        <taxon>Pleosporomycetidae</taxon>
        <taxon>Pleosporales</taxon>
        <taxon>Pleosporineae</taxon>
        <taxon>Pleosporaceae</taxon>
        <taxon>Stemphylium</taxon>
    </lineage>
</organism>
<gene>
    <name evidence="2" type="ORF">DDE83_009152</name>
</gene>